<dbReference type="RefSeq" id="WP_067559661.1">
    <property type="nucleotide sequence ID" value="NZ_CP016895.1"/>
</dbReference>
<feature type="chain" id="PRO_5008540038" evidence="1">
    <location>
        <begin position="21"/>
        <end position="202"/>
    </location>
</feature>
<dbReference type="OrthoDB" id="6710665at2"/>
<organism evidence="2 3">
    <name type="scientific">Acinetobacter larvae</name>
    <dbReference type="NCBI Taxonomy" id="1789224"/>
    <lineage>
        <taxon>Bacteria</taxon>
        <taxon>Pseudomonadati</taxon>
        <taxon>Pseudomonadota</taxon>
        <taxon>Gammaproteobacteria</taxon>
        <taxon>Moraxellales</taxon>
        <taxon>Moraxellaceae</taxon>
        <taxon>Acinetobacter</taxon>
    </lineage>
</organism>
<sequence>MQLRFALTAVLAAMTLTACGSMGLNNGSLKYKNTKTLEPIQYPEGFTVRPARPLYPAPVIDPLALQHAPILENKNGKRFELPRPEETVERQAAVAQALQAQAVGRPQMLADGNGNPLIKIDGRADEVWKYIVATLSSINAPVVTRNDSAYEATIKVDDQAYIVRLLPAGSSNNIAIFNTNSGFADQSKATELLTQIYQNWPA</sequence>
<evidence type="ECO:0000256" key="1">
    <source>
        <dbReference type="SAM" id="SignalP"/>
    </source>
</evidence>
<protein>
    <submittedName>
        <fullName evidence="2">Lipoprotein-34 (NlpB)</fullName>
    </submittedName>
</protein>
<evidence type="ECO:0000313" key="2">
    <source>
        <dbReference type="EMBL" id="AOA60037.1"/>
    </source>
</evidence>
<dbReference type="Proteomes" id="UP000093391">
    <property type="component" value="Chromosome"/>
</dbReference>
<keyword evidence="3" id="KW-1185">Reference proteome</keyword>
<reference evidence="2 3" key="1">
    <citation type="submission" date="2016-08" db="EMBL/GenBank/DDBJ databases">
        <authorList>
            <person name="Seilhamer J.J."/>
        </authorList>
    </citation>
    <scope>NUCLEOTIDE SEQUENCE [LARGE SCALE GENOMIC DNA]</scope>
    <source>
        <strain evidence="2 3">BRTC-1</strain>
    </source>
</reference>
<dbReference type="AlphaFoldDB" id="A0A1B2M4A5"/>
<keyword evidence="2" id="KW-0449">Lipoprotein</keyword>
<proteinExistence type="predicted"/>
<dbReference type="STRING" id="1789224.BFG52_15830"/>
<dbReference type="PROSITE" id="PS51257">
    <property type="entry name" value="PROKAR_LIPOPROTEIN"/>
    <property type="match status" value="1"/>
</dbReference>
<keyword evidence="1" id="KW-0732">Signal</keyword>
<dbReference type="EMBL" id="CP016895">
    <property type="protein sequence ID" value="AOA60037.1"/>
    <property type="molecule type" value="Genomic_DNA"/>
</dbReference>
<feature type="signal peptide" evidence="1">
    <location>
        <begin position="1"/>
        <end position="20"/>
    </location>
</feature>
<gene>
    <name evidence="2" type="ORF">BFG52_15830</name>
</gene>
<evidence type="ECO:0000313" key="3">
    <source>
        <dbReference type="Proteomes" id="UP000093391"/>
    </source>
</evidence>
<accession>A0A1B2M4A5</accession>
<name>A0A1B2M4A5_9GAMM</name>
<dbReference type="KEGG" id="ala:BFG52_15830"/>